<evidence type="ECO:0000313" key="4">
    <source>
        <dbReference type="Proteomes" id="UP000292702"/>
    </source>
</evidence>
<gene>
    <name evidence="3" type="ORF">EIP91_006096</name>
</gene>
<dbReference type="Proteomes" id="UP000292702">
    <property type="component" value="Unassembled WGS sequence"/>
</dbReference>
<evidence type="ECO:0000256" key="2">
    <source>
        <dbReference type="SAM" id="SignalP"/>
    </source>
</evidence>
<feature type="compositionally biased region" description="Basic and acidic residues" evidence="1">
    <location>
        <begin position="79"/>
        <end position="93"/>
    </location>
</feature>
<feature type="region of interest" description="Disordered" evidence="1">
    <location>
        <begin position="63"/>
        <end position="164"/>
    </location>
</feature>
<organism evidence="3 4">
    <name type="scientific">Steccherinum ochraceum</name>
    <dbReference type="NCBI Taxonomy" id="92696"/>
    <lineage>
        <taxon>Eukaryota</taxon>
        <taxon>Fungi</taxon>
        <taxon>Dikarya</taxon>
        <taxon>Basidiomycota</taxon>
        <taxon>Agaricomycotina</taxon>
        <taxon>Agaricomycetes</taxon>
        <taxon>Polyporales</taxon>
        <taxon>Steccherinaceae</taxon>
        <taxon>Steccherinum</taxon>
    </lineage>
</organism>
<comment type="caution">
    <text evidence="3">The sequence shown here is derived from an EMBL/GenBank/DDBJ whole genome shotgun (WGS) entry which is preliminary data.</text>
</comment>
<proteinExistence type="predicted"/>
<dbReference type="EMBL" id="RWJN01000329">
    <property type="protein sequence ID" value="TCD63004.1"/>
    <property type="molecule type" value="Genomic_DNA"/>
</dbReference>
<evidence type="ECO:0000313" key="3">
    <source>
        <dbReference type="EMBL" id="TCD63004.1"/>
    </source>
</evidence>
<feature type="signal peptide" evidence="2">
    <location>
        <begin position="1"/>
        <end position="20"/>
    </location>
</feature>
<sequence>MHFATVLGSLLAVAASSVLAVPLQSSHWHARRELDANAMVARNLDLVVRDHVLRAVHQPEHAHIDAGAIRSPSPVKRHERTEEPDLPKKKWPDPEDEAISNTQYHNDNDRLAYADRQGQSVHQAYLQRLTQLRQNLQPQPHSQASQPSQASQNSQPSASSNGST</sequence>
<feature type="compositionally biased region" description="Low complexity" evidence="1">
    <location>
        <begin position="126"/>
        <end position="164"/>
    </location>
</feature>
<evidence type="ECO:0000256" key="1">
    <source>
        <dbReference type="SAM" id="MobiDB-lite"/>
    </source>
</evidence>
<protein>
    <submittedName>
        <fullName evidence="3">Uncharacterized protein</fullName>
    </submittedName>
</protein>
<feature type="chain" id="PRO_5020247573" evidence="2">
    <location>
        <begin position="21"/>
        <end position="164"/>
    </location>
</feature>
<dbReference type="AlphaFoldDB" id="A0A4R0RL01"/>
<keyword evidence="2" id="KW-0732">Signal</keyword>
<keyword evidence="4" id="KW-1185">Reference proteome</keyword>
<name>A0A4R0RL01_9APHY</name>
<accession>A0A4R0RL01</accession>
<reference evidence="3 4" key="1">
    <citation type="submission" date="2018-11" db="EMBL/GenBank/DDBJ databases">
        <title>Genome assembly of Steccherinum ochraceum LE-BIN_3174, the white-rot fungus of the Steccherinaceae family (The Residual Polyporoid clade, Polyporales, Basidiomycota).</title>
        <authorList>
            <person name="Fedorova T.V."/>
            <person name="Glazunova O.A."/>
            <person name="Landesman E.O."/>
            <person name="Moiseenko K.V."/>
            <person name="Psurtseva N.V."/>
            <person name="Savinova O.S."/>
            <person name="Shakhova N.V."/>
            <person name="Tyazhelova T.V."/>
            <person name="Vasina D.V."/>
        </authorList>
    </citation>
    <scope>NUCLEOTIDE SEQUENCE [LARGE SCALE GENOMIC DNA]</scope>
    <source>
        <strain evidence="3 4">LE-BIN_3174</strain>
    </source>
</reference>